<dbReference type="GO" id="GO:0012505">
    <property type="term" value="C:endomembrane system"/>
    <property type="evidence" value="ECO:0007669"/>
    <property type="project" value="UniProtKB-SubCell"/>
</dbReference>
<proteinExistence type="inferred from homology"/>
<evidence type="ECO:0000256" key="9">
    <source>
        <dbReference type="SAM" id="Phobius"/>
    </source>
</evidence>
<gene>
    <name evidence="10" type="ORF">CHC_T00010232001</name>
</gene>
<evidence type="ECO:0000256" key="5">
    <source>
        <dbReference type="ARBA" id="ARBA00022781"/>
    </source>
</evidence>
<evidence type="ECO:0000256" key="3">
    <source>
        <dbReference type="ARBA" id="ARBA00022448"/>
    </source>
</evidence>
<dbReference type="GO" id="GO:0033179">
    <property type="term" value="C:proton-transporting V-type ATPase, V0 domain"/>
    <property type="evidence" value="ECO:0007669"/>
    <property type="project" value="InterPro"/>
</dbReference>
<evidence type="ECO:0000313" key="10">
    <source>
        <dbReference type="EMBL" id="CDF36402.1"/>
    </source>
</evidence>
<dbReference type="GeneID" id="17323938"/>
<keyword evidence="3" id="KW-0813">Transport</keyword>
<dbReference type="PANTHER" id="PTHR12263:SF0">
    <property type="entry name" value="V-TYPE PROTON ATPASE SUBUNIT"/>
    <property type="match status" value="1"/>
</dbReference>
<dbReference type="RefSeq" id="XP_005716221.1">
    <property type="nucleotide sequence ID" value="XM_005716164.1"/>
</dbReference>
<dbReference type="PANTHER" id="PTHR12263">
    <property type="entry name" value="VACUOLAR ATP SYNTHASE SUBUNIT H"/>
    <property type="match status" value="1"/>
</dbReference>
<keyword evidence="8 9" id="KW-0472">Membrane</keyword>
<evidence type="ECO:0000256" key="1">
    <source>
        <dbReference type="ARBA" id="ARBA00004127"/>
    </source>
</evidence>
<dbReference type="EMBL" id="HG001777">
    <property type="protein sequence ID" value="CDF36402.1"/>
    <property type="molecule type" value="Genomic_DNA"/>
</dbReference>
<dbReference type="AlphaFoldDB" id="R7QD22"/>
<dbReference type="GO" id="GO:0046961">
    <property type="term" value="F:proton-transporting ATPase activity, rotational mechanism"/>
    <property type="evidence" value="ECO:0007669"/>
    <property type="project" value="InterPro"/>
</dbReference>
<dbReference type="KEGG" id="ccp:CHC_T00010232001"/>
<keyword evidence="7" id="KW-0406">Ion transport</keyword>
<sequence>MGALFTGTVIFLVLGLLAYFVVSAIYRNDKDAQGLGQLSVVLATVCMYIMWATCFLHQLHPLVRPIKEGAH</sequence>
<organism evidence="10 11">
    <name type="scientific">Chondrus crispus</name>
    <name type="common">Carrageen Irish moss</name>
    <name type="synonym">Polymorpha crispa</name>
    <dbReference type="NCBI Taxonomy" id="2769"/>
    <lineage>
        <taxon>Eukaryota</taxon>
        <taxon>Rhodophyta</taxon>
        <taxon>Florideophyceae</taxon>
        <taxon>Rhodymeniophycidae</taxon>
        <taxon>Gigartinales</taxon>
        <taxon>Gigartinaceae</taxon>
        <taxon>Chondrus</taxon>
    </lineage>
</organism>
<accession>R7QD22</accession>
<keyword evidence="11" id="KW-1185">Reference proteome</keyword>
<reference evidence="11" key="1">
    <citation type="journal article" date="2013" name="Proc. Natl. Acad. Sci. U.S.A.">
        <title>Genome structure and metabolic features in the red seaweed Chondrus crispus shed light on evolution of the Archaeplastida.</title>
        <authorList>
            <person name="Collen J."/>
            <person name="Porcel B."/>
            <person name="Carre W."/>
            <person name="Ball S.G."/>
            <person name="Chaparro C."/>
            <person name="Tonon T."/>
            <person name="Barbeyron T."/>
            <person name="Michel G."/>
            <person name="Noel B."/>
            <person name="Valentin K."/>
            <person name="Elias M."/>
            <person name="Artiguenave F."/>
            <person name="Arun A."/>
            <person name="Aury J.M."/>
            <person name="Barbosa-Neto J.F."/>
            <person name="Bothwell J.H."/>
            <person name="Bouget F.Y."/>
            <person name="Brillet L."/>
            <person name="Cabello-Hurtado F."/>
            <person name="Capella-Gutierrez S."/>
            <person name="Charrier B."/>
            <person name="Cladiere L."/>
            <person name="Cock J.M."/>
            <person name="Coelho S.M."/>
            <person name="Colleoni C."/>
            <person name="Czjzek M."/>
            <person name="Da Silva C."/>
            <person name="Delage L."/>
            <person name="Denoeud F."/>
            <person name="Deschamps P."/>
            <person name="Dittami S.M."/>
            <person name="Gabaldon T."/>
            <person name="Gachon C.M."/>
            <person name="Groisillier A."/>
            <person name="Herve C."/>
            <person name="Jabbari K."/>
            <person name="Katinka M."/>
            <person name="Kloareg B."/>
            <person name="Kowalczyk N."/>
            <person name="Labadie K."/>
            <person name="Leblanc C."/>
            <person name="Lopez P.J."/>
            <person name="McLachlan D.H."/>
            <person name="Meslet-Cladiere L."/>
            <person name="Moustafa A."/>
            <person name="Nehr Z."/>
            <person name="Nyvall Collen P."/>
            <person name="Panaud O."/>
            <person name="Partensky F."/>
            <person name="Poulain J."/>
            <person name="Rensing S.A."/>
            <person name="Rousvoal S."/>
            <person name="Samson G."/>
            <person name="Symeonidi A."/>
            <person name="Weissenbach J."/>
            <person name="Zambounis A."/>
            <person name="Wincker P."/>
            <person name="Boyen C."/>
        </authorList>
    </citation>
    <scope>NUCLEOTIDE SEQUENCE [LARGE SCALE GENOMIC DNA]</scope>
    <source>
        <strain evidence="11">cv. Stackhouse</strain>
    </source>
</reference>
<evidence type="ECO:0000256" key="8">
    <source>
        <dbReference type="ARBA" id="ARBA00023136"/>
    </source>
</evidence>
<evidence type="ECO:0000256" key="6">
    <source>
        <dbReference type="ARBA" id="ARBA00022989"/>
    </source>
</evidence>
<evidence type="ECO:0000313" key="11">
    <source>
        <dbReference type="Proteomes" id="UP000012073"/>
    </source>
</evidence>
<keyword evidence="6 9" id="KW-1133">Transmembrane helix</keyword>
<dbReference type="Proteomes" id="UP000012073">
    <property type="component" value="Unassembled WGS sequence"/>
</dbReference>
<comment type="subcellular location">
    <subcellularLocation>
        <location evidence="1">Endomembrane system</location>
        <topology evidence="1">Multi-pass membrane protein</topology>
    </subcellularLocation>
</comment>
<dbReference type="Pfam" id="PF05493">
    <property type="entry name" value="ATP_synt_H"/>
    <property type="match status" value="1"/>
</dbReference>
<feature type="transmembrane region" description="Helical" evidence="9">
    <location>
        <begin position="38"/>
        <end position="59"/>
    </location>
</feature>
<comment type="similarity">
    <text evidence="2">Belongs to the V-ATPase e1/e2 subunit family.</text>
</comment>
<evidence type="ECO:0000256" key="7">
    <source>
        <dbReference type="ARBA" id="ARBA00023065"/>
    </source>
</evidence>
<keyword evidence="5" id="KW-0375">Hydrogen ion transport</keyword>
<evidence type="ECO:0000256" key="4">
    <source>
        <dbReference type="ARBA" id="ARBA00022692"/>
    </source>
</evidence>
<protein>
    <submittedName>
        <fullName evidence="10">V-type ATP synthase, Subunit V0-e</fullName>
    </submittedName>
</protein>
<dbReference type="OMA" id="MYIMWAT"/>
<evidence type="ECO:0000256" key="2">
    <source>
        <dbReference type="ARBA" id="ARBA00008328"/>
    </source>
</evidence>
<dbReference type="InterPro" id="IPR008389">
    <property type="entry name" value="ATPase_V0-cplx_e1/e2_su"/>
</dbReference>
<dbReference type="OrthoDB" id="1508846at2759"/>
<dbReference type="Gramene" id="CDF36402">
    <property type="protein sequence ID" value="CDF36402"/>
    <property type="gene ID" value="CHC_T00010232001"/>
</dbReference>
<feature type="transmembrane region" description="Helical" evidence="9">
    <location>
        <begin position="6"/>
        <end position="26"/>
    </location>
</feature>
<name>R7QD22_CHOCR</name>
<keyword evidence="4 9" id="KW-0812">Transmembrane</keyword>